<comment type="caution">
    <text evidence="1">The sequence shown here is derived from an EMBL/GenBank/DDBJ whole genome shotgun (WGS) entry which is preliminary data.</text>
</comment>
<dbReference type="EMBL" id="CM056742">
    <property type="protein sequence ID" value="KAJ8675211.1"/>
    <property type="molecule type" value="Genomic_DNA"/>
</dbReference>
<evidence type="ECO:0000313" key="1">
    <source>
        <dbReference type="EMBL" id="KAJ8675211.1"/>
    </source>
</evidence>
<sequence length="409" mass="45859">MSIPFACISLLLFFADVSQSLLLPKNDTEILNQNSPTGLKNVGVVKHINGNDVNGRPTNRPLIPKVELKKLQKPSVCLTNNGQYPNPADCAKYFKCWNGNGVEQFCPDELLFNDRSLLCDLPKNVQCGNRPSITRKDSNTILGKNKAVSDKSYDYGRIDEDWAKKYPSCGGTRQSPVNIDLQNLNAFKSGLPPIRHNGYDSMPKRMSIINNGYTVQLTGEWQERDKPTISGGPLNGSYEFAQLHFHWSMNNSMGSEHSFNNKIFPLEMHMVHWKKSYGNMSAATKYVDGIVVIGYLMPIRKNSNHGMENMQTGFPKILAPGQSTEISPFSLALFDQNLAQQGNIQYIIYTGSLTTPPCSESAIWLLSAKTKSITADEMELFRRVQLSNQKSRNHRPTQPLNGRPIFYTS</sequence>
<proteinExistence type="predicted"/>
<dbReference type="Proteomes" id="UP001239111">
    <property type="component" value="Chromosome 2"/>
</dbReference>
<name>A0ACC2NWL8_9HYME</name>
<protein>
    <submittedName>
        <fullName evidence="1">Uncharacterized protein</fullName>
    </submittedName>
</protein>
<reference evidence="1" key="1">
    <citation type="submission" date="2023-04" db="EMBL/GenBank/DDBJ databases">
        <title>A chromosome-level genome assembly of the parasitoid wasp Eretmocerus hayati.</title>
        <authorList>
            <person name="Zhong Y."/>
            <person name="Liu S."/>
            <person name="Liu Y."/>
        </authorList>
    </citation>
    <scope>NUCLEOTIDE SEQUENCE</scope>
    <source>
        <strain evidence="1">ZJU_SS_LIU_2023</strain>
    </source>
</reference>
<evidence type="ECO:0000313" key="2">
    <source>
        <dbReference type="Proteomes" id="UP001239111"/>
    </source>
</evidence>
<keyword evidence="2" id="KW-1185">Reference proteome</keyword>
<accession>A0ACC2NWL8</accession>
<organism evidence="1 2">
    <name type="scientific">Eretmocerus hayati</name>
    <dbReference type="NCBI Taxonomy" id="131215"/>
    <lineage>
        <taxon>Eukaryota</taxon>
        <taxon>Metazoa</taxon>
        <taxon>Ecdysozoa</taxon>
        <taxon>Arthropoda</taxon>
        <taxon>Hexapoda</taxon>
        <taxon>Insecta</taxon>
        <taxon>Pterygota</taxon>
        <taxon>Neoptera</taxon>
        <taxon>Endopterygota</taxon>
        <taxon>Hymenoptera</taxon>
        <taxon>Apocrita</taxon>
        <taxon>Proctotrupomorpha</taxon>
        <taxon>Chalcidoidea</taxon>
        <taxon>Aphelinidae</taxon>
        <taxon>Aphelininae</taxon>
        <taxon>Eretmocerus</taxon>
    </lineage>
</organism>
<gene>
    <name evidence="1" type="ORF">QAD02_010997</name>
</gene>